<evidence type="ECO:0000256" key="1">
    <source>
        <dbReference type="ARBA" id="ARBA00008943"/>
    </source>
</evidence>
<dbReference type="SMART" id="SM00128">
    <property type="entry name" value="IPPc"/>
    <property type="match status" value="1"/>
</dbReference>
<sequence length="1199" mass="134103">MSGSIELLIKEYPQRSIALRTSTHVLILRHTSSSTEISDTGVQASNHASATPQCMVEFTTVDSADLEGYRSLRGVGMSGKVHGTLGLITLNRDVFLCVVTAVTHKPITVRPGETIRRIEAVEFHCLNSSAYDQFLNEQVDYIDDEGFEGPGEPYKHPCIKLRELLGKRNFYYSSDFDLTRRLQKRITDEEPTIAFESFNAGFLWNAYMIKPLIDFRSRLSQREKNALDGSRIVTSAIRGFCAEMIIPASSSPLQRTVAGAPARLTLISRLSCRRAGTRYNARGIDDEGNVANYVETETTLWSPTGEETGECFSYIQVRGSLPVFWEQDVASGANILAALQTPTVKITRSPDATQPAFDRHFENLDHSYGSVHVVNLLSSDYKKPGEIELTQRYEDHISRSPLNHTEKDAESDHRLLQYTHYDFHAETRGQNMGNAVGIYRYIEASARSFNFLYAEDREEHVKDPWKRTFSVVRKANPVIQQEGVFRTNCLDCLDRTNFIQTLISRLALDTFLKAHRAQVSAEFWARHSTLWADNGDALSQMYAGTGALNTSVTRHGKTSFGSLLSDVRKSATRLYTNNFKDKDRQMTIDMLLGRLMGQIAVHLYDPINDWVQSELRKRAPEYTSRDSIHIQVGTFNLNGKTHGLGEDLSPWLCPPVDESQRFPEIVAIGFQEMVELSPSTIMSEPGPLRRNQWAAVVRNTLNENATRHGGEEYVEMRSGQLVGAALLILTGMSGMAGNKGAVAIRMDYANTSLCFVTAHLAAGFSNYEERNRDYRTIAQGLRFQRNRSIDDHDSVIWFGDFNYRIGLGNEKVRAYVDRGDLDTLFDNDQLYIQRTRSNIHDVFDHYDEAKITFLPTYKFDLGSDAYDTSDKGRIPAWTDRVLRKGSNLHQINYNSAPLRFSDHRPVYATFQCDVSMVDEAYRDRLNLELYRKRKALVGDRTASANVEPSDEEDLLGFESVPAAKSDPTRWWLNNGERCRLPAQTTVRPPGQGFVPNPKRDANPFVPSDEQEWVRVDTTGPSNGSRRPSGMAFGEKRQALPPPSGTNFEQTPQLPPRRSTMEMACSQPSTRPVSSSSYVSRTPSTASISSMAGRKPAPAVPKKPSTLSGQVTGEGMEARRSSVASIKSAGPPSLPAPRRYLASGGTRNGSTPALDPKGVDEEEVMRPVLPPRRGTGLSTRNLLDERDDDSLGGWEVLKPG</sequence>
<reference evidence="7 8" key="1">
    <citation type="submission" date="2019-04" db="EMBL/GenBank/DDBJ databases">
        <title>High contiguity whole genome sequence and gene annotation resource for two Venturia nashicola isolates.</title>
        <authorList>
            <person name="Prokchorchik M."/>
            <person name="Won K."/>
            <person name="Lee Y."/>
            <person name="Choi E.D."/>
            <person name="Segonzac C."/>
            <person name="Sohn K.H."/>
        </authorList>
    </citation>
    <scope>NUCLEOTIDE SEQUENCE [LARGE SCALE GENOMIC DNA]</scope>
    <source>
        <strain evidence="7 8">PRI2</strain>
    </source>
</reference>
<proteinExistence type="inferred from homology"/>
<dbReference type="GO" id="GO:0005737">
    <property type="term" value="C:cytoplasm"/>
    <property type="evidence" value="ECO:0007669"/>
    <property type="project" value="TreeGrafter"/>
</dbReference>
<dbReference type="GO" id="GO:0016020">
    <property type="term" value="C:membrane"/>
    <property type="evidence" value="ECO:0007669"/>
    <property type="project" value="TreeGrafter"/>
</dbReference>
<dbReference type="Pfam" id="PF22669">
    <property type="entry name" value="Exo_endo_phos2"/>
    <property type="match status" value="1"/>
</dbReference>
<evidence type="ECO:0000256" key="5">
    <source>
        <dbReference type="SAM" id="MobiDB-lite"/>
    </source>
</evidence>
<feature type="compositionally biased region" description="Low complexity" evidence="5">
    <location>
        <begin position="1065"/>
        <end position="1086"/>
    </location>
</feature>
<evidence type="ECO:0000259" key="6">
    <source>
        <dbReference type="PROSITE" id="PS50275"/>
    </source>
</evidence>
<dbReference type="GO" id="GO:0043813">
    <property type="term" value="F:phosphatidylinositol-3,5-bisphosphate 5-phosphatase activity"/>
    <property type="evidence" value="ECO:0007669"/>
    <property type="project" value="TreeGrafter"/>
</dbReference>
<name>A0A4Z1PMN3_9PEZI</name>
<dbReference type="PANTHER" id="PTHR11200:SF257">
    <property type="entry name" value="PHOSPHOINOSITIDE 5-PHOSPHATASE"/>
    <property type="match status" value="1"/>
</dbReference>
<evidence type="ECO:0000313" key="7">
    <source>
        <dbReference type="EMBL" id="TID27284.1"/>
    </source>
</evidence>
<comment type="similarity">
    <text evidence="1">Belongs to the synaptojanin family.</text>
</comment>
<dbReference type="Gene3D" id="3.60.10.10">
    <property type="entry name" value="Endonuclease/exonuclease/phosphatase"/>
    <property type="match status" value="1"/>
</dbReference>
<organism evidence="7 8">
    <name type="scientific">Venturia nashicola</name>
    <dbReference type="NCBI Taxonomy" id="86259"/>
    <lineage>
        <taxon>Eukaryota</taxon>
        <taxon>Fungi</taxon>
        <taxon>Dikarya</taxon>
        <taxon>Ascomycota</taxon>
        <taxon>Pezizomycotina</taxon>
        <taxon>Dothideomycetes</taxon>
        <taxon>Pleosporomycetidae</taxon>
        <taxon>Venturiales</taxon>
        <taxon>Venturiaceae</taxon>
        <taxon>Venturia</taxon>
    </lineage>
</organism>
<gene>
    <name evidence="7" type="ORF">E6O75_ATG00051</name>
</gene>
<evidence type="ECO:0000256" key="2">
    <source>
        <dbReference type="ARBA" id="ARBA00009678"/>
    </source>
</evidence>
<keyword evidence="4" id="KW-0378">Hydrolase</keyword>
<protein>
    <recommendedName>
        <fullName evidence="3">phosphoinositide 5-phosphatase</fullName>
        <ecNumber evidence="3">3.1.3.36</ecNumber>
    </recommendedName>
</protein>
<dbReference type="SUPFAM" id="SSF56219">
    <property type="entry name" value="DNase I-like"/>
    <property type="match status" value="1"/>
</dbReference>
<dbReference type="InterPro" id="IPR002013">
    <property type="entry name" value="SAC_dom"/>
</dbReference>
<comment type="similarity">
    <text evidence="2">In the central section; belongs to the inositol 1,4,5-trisphosphate 5-phosphatase family.</text>
</comment>
<comment type="caution">
    <text evidence="7">The sequence shown here is derived from an EMBL/GenBank/DDBJ whole genome shotgun (WGS) entry which is preliminary data.</text>
</comment>
<dbReference type="PANTHER" id="PTHR11200">
    <property type="entry name" value="INOSITOL 5-PHOSPHATASE"/>
    <property type="match status" value="1"/>
</dbReference>
<feature type="domain" description="SAC" evidence="6">
    <location>
        <begin position="161"/>
        <end position="544"/>
    </location>
</feature>
<evidence type="ECO:0000256" key="4">
    <source>
        <dbReference type="ARBA" id="ARBA00022801"/>
    </source>
</evidence>
<dbReference type="AlphaFoldDB" id="A0A4Z1PMN3"/>
<feature type="region of interest" description="Disordered" evidence="5">
    <location>
        <begin position="982"/>
        <end position="1199"/>
    </location>
</feature>
<dbReference type="EMBL" id="SNSC02000001">
    <property type="protein sequence ID" value="TID27284.1"/>
    <property type="molecule type" value="Genomic_DNA"/>
</dbReference>
<dbReference type="GO" id="GO:0004439">
    <property type="term" value="F:phosphatidylinositol-4,5-bisphosphate 5-phosphatase activity"/>
    <property type="evidence" value="ECO:0007669"/>
    <property type="project" value="UniProtKB-EC"/>
</dbReference>
<dbReference type="Pfam" id="PF02383">
    <property type="entry name" value="Syja_N"/>
    <property type="match status" value="1"/>
</dbReference>
<dbReference type="STRING" id="86259.A0A4Z1PMN3"/>
<dbReference type="InterPro" id="IPR000300">
    <property type="entry name" value="IPPc"/>
</dbReference>
<evidence type="ECO:0000256" key="3">
    <source>
        <dbReference type="ARBA" id="ARBA00013044"/>
    </source>
</evidence>
<dbReference type="GO" id="GO:0046856">
    <property type="term" value="P:phosphatidylinositol dephosphorylation"/>
    <property type="evidence" value="ECO:0007669"/>
    <property type="project" value="InterPro"/>
</dbReference>
<keyword evidence="8" id="KW-1185">Reference proteome</keyword>
<dbReference type="InterPro" id="IPR036691">
    <property type="entry name" value="Endo/exonu/phosph_ase_sf"/>
</dbReference>
<dbReference type="InterPro" id="IPR046985">
    <property type="entry name" value="IP5"/>
</dbReference>
<evidence type="ECO:0000313" key="8">
    <source>
        <dbReference type="Proteomes" id="UP000298493"/>
    </source>
</evidence>
<dbReference type="PROSITE" id="PS50275">
    <property type="entry name" value="SAC"/>
    <property type="match status" value="1"/>
</dbReference>
<dbReference type="EC" id="3.1.3.36" evidence="3"/>
<dbReference type="Proteomes" id="UP000298493">
    <property type="component" value="Unassembled WGS sequence"/>
</dbReference>
<accession>A0A4Z1PMN3</accession>